<reference evidence="2" key="1">
    <citation type="submission" date="2021-02" db="EMBL/GenBank/DDBJ databases">
        <authorList>
            <person name="Nowell W R."/>
        </authorList>
    </citation>
    <scope>NUCLEOTIDE SEQUENCE</scope>
</reference>
<dbReference type="GO" id="GO:0009898">
    <property type="term" value="C:cytoplasmic side of plasma membrane"/>
    <property type="evidence" value="ECO:0007669"/>
    <property type="project" value="TreeGrafter"/>
</dbReference>
<dbReference type="Proteomes" id="UP000677228">
    <property type="component" value="Unassembled WGS sequence"/>
</dbReference>
<organism evidence="2 4">
    <name type="scientific">Didymodactylos carnosus</name>
    <dbReference type="NCBI Taxonomy" id="1234261"/>
    <lineage>
        <taxon>Eukaryota</taxon>
        <taxon>Metazoa</taxon>
        <taxon>Spiralia</taxon>
        <taxon>Gnathifera</taxon>
        <taxon>Rotifera</taxon>
        <taxon>Eurotatoria</taxon>
        <taxon>Bdelloidea</taxon>
        <taxon>Philodinida</taxon>
        <taxon>Philodinidae</taxon>
        <taxon>Didymodactylos</taxon>
    </lineage>
</organism>
<dbReference type="PANTHER" id="PTHR17357">
    <property type="entry name" value="GM2 GANGLIOSIDE ACTIVATOR PROTEIN"/>
    <property type="match status" value="1"/>
</dbReference>
<accession>A0A8S2EFF3</accession>
<evidence type="ECO:0000313" key="2">
    <source>
        <dbReference type="EMBL" id="CAF1135045.1"/>
    </source>
</evidence>
<evidence type="ECO:0000256" key="1">
    <source>
        <dbReference type="ARBA" id="ARBA00022729"/>
    </source>
</evidence>
<sequence>MISIFESVSNEGVLKSGANSETLKFFYVPLMFPQLNAKINKWIWTTNGGTEIRLSLATGNNEIEQLILDEIKKDTKKQGNIKIAPLIIGSLTAVITSGSGEPVFGVHPYRFVNPTQLNLIFRFQCTSAEHAQHVIEKLLDGDYDIQLALYYVGILDVTMNMIKISAETLKTVVSSTTADGGNTTAQYIHRKQASNFVSGYMANVKKTIYIENALTDTTQLIAGLEDQFKTLIQQAKTQLEAKLFDQLWSSSDLNPDIMRSDLNKIFTYNKTATDQAQSSDTFFNYNEKEAQASDTKGKIQIGWKLFGASAEASHAQSSQSESGKTTHDIVSSKTVKDFLAQQSIETEWTGEKWQPKSFTVNKLTDITNRLQVALVAKQLFAEKSDGAQMKYFNIMNVPVPNETGPYDEYTKFEWRYCNTSPHPDVEIINIDLTPTPLNYPGHANFVFIANIKRQLIKCYIADGQSIGSCEYNDLCSILGFIFQQFNPADCSSNLKKYDIDCTCPFNIQAQHLNINETFRLPDIQNSAYKFIASGNFYVKIETSDTKGPLVCLELRYKATNK</sequence>
<evidence type="ECO:0000313" key="4">
    <source>
        <dbReference type="Proteomes" id="UP000677228"/>
    </source>
</evidence>
<dbReference type="GO" id="GO:0005319">
    <property type="term" value="F:lipid transporter activity"/>
    <property type="evidence" value="ECO:0007669"/>
    <property type="project" value="TreeGrafter"/>
</dbReference>
<dbReference type="InterPro" id="IPR036846">
    <property type="entry name" value="GM2-AP_sf"/>
</dbReference>
<dbReference type="EMBL" id="CAJOBA010023574">
    <property type="protein sequence ID" value="CAF3922637.1"/>
    <property type="molecule type" value="Genomic_DNA"/>
</dbReference>
<evidence type="ECO:0000313" key="3">
    <source>
        <dbReference type="EMBL" id="CAF3922637.1"/>
    </source>
</evidence>
<dbReference type="EMBL" id="CAJNOK010011213">
    <property type="protein sequence ID" value="CAF1135045.1"/>
    <property type="molecule type" value="Genomic_DNA"/>
</dbReference>
<dbReference type="GO" id="GO:0006689">
    <property type="term" value="P:ganglioside catabolic process"/>
    <property type="evidence" value="ECO:0007669"/>
    <property type="project" value="InterPro"/>
</dbReference>
<dbReference type="Gene3D" id="2.70.220.10">
    <property type="entry name" value="Ganglioside GM2 activator"/>
    <property type="match status" value="1"/>
</dbReference>
<dbReference type="Proteomes" id="UP000682733">
    <property type="component" value="Unassembled WGS sequence"/>
</dbReference>
<dbReference type="PANTHER" id="PTHR17357:SF0">
    <property type="entry name" value="GANGLIOSIDE GM2 ACTIVATOR"/>
    <property type="match status" value="1"/>
</dbReference>
<name>A0A8S2EFF3_9BILA</name>
<proteinExistence type="predicted"/>
<comment type="caution">
    <text evidence="2">The sequence shown here is derived from an EMBL/GenBank/DDBJ whole genome shotgun (WGS) entry which is preliminary data.</text>
</comment>
<dbReference type="InterPro" id="IPR028996">
    <property type="entry name" value="GM2-AP"/>
</dbReference>
<dbReference type="SUPFAM" id="SSF63707">
    <property type="entry name" value="Ganglioside M2 (gm2) activator"/>
    <property type="match status" value="1"/>
</dbReference>
<dbReference type="GO" id="GO:0008047">
    <property type="term" value="F:enzyme activator activity"/>
    <property type="evidence" value="ECO:0007669"/>
    <property type="project" value="InterPro"/>
</dbReference>
<protein>
    <submittedName>
        <fullName evidence="2">Uncharacterized protein</fullName>
    </submittedName>
</protein>
<gene>
    <name evidence="2" type="ORF">OVA965_LOCUS20842</name>
    <name evidence="3" type="ORF">TMI583_LOCUS21335</name>
</gene>
<keyword evidence="1" id="KW-0732">Signal</keyword>
<dbReference type="AlphaFoldDB" id="A0A8S2EFF3"/>